<evidence type="ECO:0000313" key="2">
    <source>
        <dbReference type="EMBL" id="ACM56818.1"/>
    </source>
</evidence>
<dbReference type="HOGENOM" id="CLU_055936_2_0_2"/>
<comment type="similarity">
    <text evidence="1">Belongs to the bacterial solute-binding protein 1 family. WtpA subfamily.</text>
</comment>
<proteinExistence type="inferred from homology"/>
<dbReference type="AlphaFoldDB" id="B9LN80"/>
<evidence type="ECO:0000256" key="1">
    <source>
        <dbReference type="ARBA" id="ARBA00009438"/>
    </source>
</evidence>
<name>B9LN80_HALLT</name>
<dbReference type="Gene3D" id="3.40.190.10">
    <property type="entry name" value="Periplasmic binding protein-like II"/>
    <property type="match status" value="2"/>
</dbReference>
<dbReference type="InterPro" id="IPR050682">
    <property type="entry name" value="ModA/WtpA"/>
</dbReference>
<gene>
    <name evidence="2" type="ordered locus">Hlac_1225</name>
</gene>
<keyword evidence="3" id="KW-1185">Reference proteome</keyword>
<dbReference type="Pfam" id="PF13531">
    <property type="entry name" value="SBP_bac_11"/>
    <property type="match status" value="1"/>
</dbReference>
<dbReference type="SUPFAM" id="SSF53850">
    <property type="entry name" value="Periplasmic binding protein-like II"/>
    <property type="match status" value="1"/>
</dbReference>
<dbReference type="EMBL" id="CP001365">
    <property type="protein sequence ID" value="ACM56818.1"/>
    <property type="molecule type" value="Genomic_DNA"/>
</dbReference>
<evidence type="ECO:0000313" key="3">
    <source>
        <dbReference type="Proteomes" id="UP000000740"/>
    </source>
</evidence>
<dbReference type="GeneID" id="7399493"/>
<dbReference type="Proteomes" id="UP000000740">
    <property type="component" value="Chromosome 1"/>
</dbReference>
<dbReference type="GO" id="GO:0015689">
    <property type="term" value="P:molybdate ion transport"/>
    <property type="evidence" value="ECO:0007669"/>
    <property type="project" value="TreeGrafter"/>
</dbReference>
<dbReference type="PANTHER" id="PTHR30632:SF16">
    <property type="entry name" value="MOLYBDATE_TUNGSTATE-BINDING PROTEIN WTPA"/>
    <property type="match status" value="1"/>
</dbReference>
<dbReference type="RefSeq" id="WP_015909961.1">
    <property type="nucleotide sequence ID" value="NC_012029.1"/>
</dbReference>
<dbReference type="KEGG" id="hla:Hlac_1225"/>
<dbReference type="PANTHER" id="PTHR30632">
    <property type="entry name" value="MOLYBDATE-BINDING PERIPLASMIC PROTEIN"/>
    <property type="match status" value="1"/>
</dbReference>
<sequence length="306" mass="32551">MQSRSRRSVLAALSAGSGLGIAGCLGDDESVSVLAAGSLAVVLDDHVGGQFEAETGIACHAEYYGTNAVMRMVSDGRKYPDVVVSADAGLLRDRLYDTHTTWDVSIASNAVGIAYASDTRFGERLEAGDPWYEVARDADPGALAISDPDLDPLGYRAIHAFRLAEREHGLDGFAEAVTDAAYREPQEPQLLAGVETGNRAAAVVYRNMAADHGLPFHPFPEAYDFSNPEYADRYAEASYTTDGGYTATGAPIVYNATALESADSPDAGRKFVRFLANASDLLRENGFETAGFPRTHGDVPAEVTDG</sequence>
<protein>
    <submittedName>
        <fullName evidence="2">Extracellular solute-binding protein family 1</fullName>
    </submittedName>
</protein>
<dbReference type="CDD" id="cd13540">
    <property type="entry name" value="PBP2_ModA_WtpA"/>
    <property type="match status" value="1"/>
</dbReference>
<reference evidence="2 3" key="1">
    <citation type="journal article" date="2016" name="Stand. Genomic Sci.">
        <title>Complete genome sequence of the Antarctic Halorubrum lacusprofundi type strain ACAM 34.</title>
        <authorList>
            <person name="Anderson I.J."/>
            <person name="DasSarma P."/>
            <person name="Lucas S."/>
            <person name="Copeland A."/>
            <person name="Lapidus A."/>
            <person name="Del Rio T.G."/>
            <person name="Tice H."/>
            <person name="Dalin E."/>
            <person name="Bruce D.C."/>
            <person name="Goodwin L."/>
            <person name="Pitluck S."/>
            <person name="Sims D."/>
            <person name="Brettin T.S."/>
            <person name="Detter J.C."/>
            <person name="Han C.S."/>
            <person name="Larimer F."/>
            <person name="Hauser L."/>
            <person name="Land M."/>
            <person name="Ivanova N."/>
            <person name="Richardson P."/>
            <person name="Cavicchioli R."/>
            <person name="DasSarma S."/>
            <person name="Woese C.R."/>
            <person name="Kyrpides N.C."/>
        </authorList>
    </citation>
    <scope>NUCLEOTIDE SEQUENCE [LARGE SCALE GENOMIC DNA]</scope>
    <source>
        <strain evidence="3">ATCC 49239 / DSM 5036 / JCM 8891 / ACAM 34</strain>
    </source>
</reference>
<accession>B9LN80</accession>
<dbReference type="PROSITE" id="PS51257">
    <property type="entry name" value="PROKAR_LIPOPROTEIN"/>
    <property type="match status" value="1"/>
</dbReference>
<dbReference type="eggNOG" id="arCOG00219">
    <property type="taxonomic scope" value="Archaea"/>
</dbReference>
<organism evidence="2 3">
    <name type="scientific">Halorubrum lacusprofundi (strain ATCC 49239 / DSM 5036 / JCM 8891 / ACAM 34)</name>
    <dbReference type="NCBI Taxonomy" id="416348"/>
    <lineage>
        <taxon>Archaea</taxon>
        <taxon>Methanobacteriati</taxon>
        <taxon>Methanobacteriota</taxon>
        <taxon>Stenosarchaea group</taxon>
        <taxon>Halobacteria</taxon>
        <taxon>Halobacteriales</taxon>
        <taxon>Haloferacaceae</taxon>
        <taxon>Halorubrum</taxon>
    </lineage>
</organism>
<dbReference type="GO" id="GO:0030973">
    <property type="term" value="F:molybdate ion binding"/>
    <property type="evidence" value="ECO:0007669"/>
    <property type="project" value="TreeGrafter"/>
</dbReference>